<dbReference type="EMBL" id="BMXA01000002">
    <property type="protein sequence ID" value="GHA04145.1"/>
    <property type="molecule type" value="Genomic_DNA"/>
</dbReference>
<dbReference type="CDD" id="cd00211">
    <property type="entry name" value="PTS_IIA_fru"/>
    <property type="match status" value="1"/>
</dbReference>
<evidence type="ECO:0000259" key="1">
    <source>
        <dbReference type="PROSITE" id="PS51094"/>
    </source>
</evidence>
<dbReference type="InterPro" id="IPR051541">
    <property type="entry name" value="PTS_SugarTrans_NitroReg"/>
</dbReference>
<dbReference type="RefSeq" id="WP_189399119.1">
    <property type="nucleotide sequence ID" value="NZ_BMXA01000002.1"/>
</dbReference>
<dbReference type="GO" id="GO:0030295">
    <property type="term" value="F:protein kinase activator activity"/>
    <property type="evidence" value="ECO:0007669"/>
    <property type="project" value="TreeGrafter"/>
</dbReference>
<gene>
    <name evidence="2" type="ORF">GCM10008090_11820</name>
</gene>
<feature type="domain" description="PTS EIIA type-2" evidence="1">
    <location>
        <begin position="9"/>
        <end position="163"/>
    </location>
</feature>
<dbReference type="InterPro" id="IPR002178">
    <property type="entry name" value="PTS_EIIA_type-2_dom"/>
</dbReference>
<comment type="caution">
    <text evidence="2">The sequence shown here is derived from an EMBL/GenBank/DDBJ whole genome shotgun (WGS) entry which is preliminary data.</text>
</comment>
<accession>A0A918RKZ0</accession>
<dbReference type="InterPro" id="IPR016152">
    <property type="entry name" value="PTrfase/Anion_transptr"/>
</dbReference>
<reference evidence="2" key="2">
    <citation type="submission" date="2020-09" db="EMBL/GenBank/DDBJ databases">
        <authorList>
            <person name="Sun Q."/>
            <person name="Kim S."/>
        </authorList>
    </citation>
    <scope>NUCLEOTIDE SEQUENCE</scope>
    <source>
        <strain evidence="2">KCTC 12711</strain>
    </source>
</reference>
<organism evidence="2 3">
    <name type="scientific">Arenicella chitinivorans</name>
    <dbReference type="NCBI Taxonomy" id="1329800"/>
    <lineage>
        <taxon>Bacteria</taxon>
        <taxon>Pseudomonadati</taxon>
        <taxon>Pseudomonadota</taxon>
        <taxon>Gammaproteobacteria</taxon>
        <taxon>Arenicellales</taxon>
        <taxon>Arenicellaceae</taxon>
        <taxon>Arenicella</taxon>
    </lineage>
</organism>
<dbReference type="Pfam" id="PF00359">
    <property type="entry name" value="PTS_EIIA_2"/>
    <property type="match status" value="1"/>
</dbReference>
<dbReference type="PROSITE" id="PS51094">
    <property type="entry name" value="PTS_EIIA_TYPE_2"/>
    <property type="match status" value="1"/>
</dbReference>
<dbReference type="Gene3D" id="3.40.930.10">
    <property type="entry name" value="Mannitol-specific EII, Chain A"/>
    <property type="match status" value="1"/>
</dbReference>
<dbReference type="AlphaFoldDB" id="A0A918RKZ0"/>
<sequence length="164" mass="18149">MTTSNFLFQTLDAELIVVHADIGSRKKLLEEMARLLTIPLNRDVDLEEDGELTKEKDIYLQLWEREKLGNTGIGNGVALPHSRCPQANKAIVAIITLKSAVDYDSLDREPVNVAFGLLVPTEATQDHLNLLADIARMMSDNQHKADVADAVSAQDIIQLIGDWS</sequence>
<dbReference type="PANTHER" id="PTHR47738">
    <property type="entry name" value="PTS SYSTEM FRUCTOSE-LIKE EIIA COMPONENT-RELATED"/>
    <property type="match status" value="1"/>
</dbReference>
<name>A0A918RKZ0_9GAMM</name>
<proteinExistence type="predicted"/>
<protein>
    <submittedName>
        <fullName evidence="2">PTS IIA-like nitrogen-regulatory protein PtsN</fullName>
    </submittedName>
</protein>
<keyword evidence="3" id="KW-1185">Reference proteome</keyword>
<evidence type="ECO:0000313" key="2">
    <source>
        <dbReference type="EMBL" id="GHA04145.1"/>
    </source>
</evidence>
<evidence type="ECO:0000313" key="3">
    <source>
        <dbReference type="Proteomes" id="UP000614811"/>
    </source>
</evidence>
<reference evidence="2" key="1">
    <citation type="journal article" date="2014" name="Int. J. Syst. Evol. Microbiol.">
        <title>Complete genome sequence of Corynebacterium casei LMG S-19264T (=DSM 44701T), isolated from a smear-ripened cheese.</title>
        <authorList>
            <consortium name="US DOE Joint Genome Institute (JGI-PGF)"/>
            <person name="Walter F."/>
            <person name="Albersmeier A."/>
            <person name="Kalinowski J."/>
            <person name="Ruckert C."/>
        </authorList>
    </citation>
    <scope>NUCLEOTIDE SEQUENCE</scope>
    <source>
        <strain evidence="2">KCTC 12711</strain>
    </source>
</reference>
<dbReference type="SUPFAM" id="SSF55804">
    <property type="entry name" value="Phoshotransferase/anion transport protein"/>
    <property type="match status" value="1"/>
</dbReference>
<dbReference type="Proteomes" id="UP000614811">
    <property type="component" value="Unassembled WGS sequence"/>
</dbReference>
<dbReference type="PANTHER" id="PTHR47738:SF1">
    <property type="entry name" value="NITROGEN REGULATORY PROTEIN"/>
    <property type="match status" value="1"/>
</dbReference>